<sequence length="421" mass="48045">MNTFTSHNIAMRYLLLSSDIKQFRDAVDLDDIDTVLRQLLSIEEMREAGSFFTGQALASKAISSFKKPITLKSIVLDPTCGAGNLLIEASRKLGVETTLSATLKKWGKVLWGFDIHQHFIEAAKIRIVIEALNRSVVQNCNMEEAFNFLPNICVKNALTVKAEEVKDVTHVVMNPPFTIWPSPKINYWKEGNVNAAGILFDTYLRLLPKKCLISAILPDVLRSGSRYNEFRAFVSESMNADVEIWGRFNSKTDVDVFLLSGIKQCKKEKIKWYRVMNEKYSIADYFDVRTGPLVAYRDPEEGKEYAYFYPKICPKWGVIKSVIERRKFTGKVLQPPFVVIKRTSSPSDRSRASATFINLNEPVAVENHMIVVTPKDGKVNTCKKLMRILQNQKTNDYLNERIRLRHLTVSVVKDIPFFEGK</sequence>
<dbReference type="EMBL" id="JACYNR010000011">
    <property type="protein sequence ID" value="MBD8127710.1"/>
    <property type="molecule type" value="Genomic_DNA"/>
</dbReference>
<keyword evidence="1" id="KW-0489">Methyltransferase</keyword>
<name>A0ACC5PS42_ENTAG</name>
<comment type="caution">
    <text evidence="1">The sequence shown here is derived from an EMBL/GenBank/DDBJ whole genome shotgun (WGS) entry which is preliminary data.</text>
</comment>
<proteinExistence type="predicted"/>
<gene>
    <name evidence="1" type="ORF">IFT41_16515</name>
</gene>
<reference evidence="1 2" key="1">
    <citation type="journal article" date="2020" name="FEMS Microbiol. Ecol.">
        <title>Temporal dynamics of bacterial communities during seed development and maturation.</title>
        <authorList>
            <person name="Chesneau G."/>
            <person name="Torres-Cortes G."/>
            <person name="Briand M."/>
            <person name="Darrasse A."/>
            <person name="Preveaux A."/>
            <person name="Marais C."/>
            <person name="Jacques M.A."/>
            <person name="Shade A."/>
            <person name="Barret M."/>
        </authorList>
    </citation>
    <scope>NUCLEOTIDE SEQUENCE [LARGE SCALE GENOMIC DNA]</scope>
    <source>
        <strain evidence="1 2">CFBP13709</strain>
    </source>
</reference>
<evidence type="ECO:0000313" key="2">
    <source>
        <dbReference type="Proteomes" id="UP000610459"/>
    </source>
</evidence>
<protein>
    <submittedName>
        <fullName evidence="1">N-6 DNA methylase</fullName>
    </submittedName>
</protein>
<organism evidence="1 2">
    <name type="scientific">Enterobacter agglomerans</name>
    <name type="common">Erwinia herbicola</name>
    <name type="synonym">Pantoea agglomerans</name>
    <dbReference type="NCBI Taxonomy" id="549"/>
    <lineage>
        <taxon>Bacteria</taxon>
        <taxon>Pseudomonadati</taxon>
        <taxon>Pseudomonadota</taxon>
        <taxon>Gammaproteobacteria</taxon>
        <taxon>Enterobacterales</taxon>
        <taxon>Erwiniaceae</taxon>
        <taxon>Pantoea</taxon>
        <taxon>Pantoea agglomerans group</taxon>
    </lineage>
</organism>
<accession>A0ACC5PS42</accession>
<dbReference type="Proteomes" id="UP000610459">
    <property type="component" value="Unassembled WGS sequence"/>
</dbReference>
<keyword evidence="1" id="KW-0808">Transferase</keyword>
<keyword evidence="2" id="KW-1185">Reference proteome</keyword>
<evidence type="ECO:0000313" key="1">
    <source>
        <dbReference type="EMBL" id="MBD8127710.1"/>
    </source>
</evidence>